<reference evidence="4" key="3">
    <citation type="submission" date="2018-08" db="EMBL/GenBank/DDBJ databases">
        <title>Klebsiella pneumoniae genome sequencing and assembly.</title>
        <authorList>
            <person name="Martins R.C.R."/>
            <person name="Perdigao-Neto L.V."/>
            <person name="Costa S.F."/>
            <person name="Levin A.S.S."/>
        </authorList>
    </citation>
    <scope>NUCLEOTIDE SEQUENCE</scope>
    <source>
        <strain evidence="4">BC_5001</strain>
    </source>
</reference>
<evidence type="ECO:0000313" key="6">
    <source>
        <dbReference type="EMBL" id="TDK06612.1"/>
    </source>
</evidence>
<evidence type="ECO:0000313" key="3">
    <source>
        <dbReference type="EMBL" id="QQL36278.1"/>
    </source>
</evidence>
<evidence type="ECO:0000313" key="8">
    <source>
        <dbReference type="Proteomes" id="UP000439817"/>
    </source>
</evidence>
<dbReference type="Proteomes" id="UP000294951">
    <property type="component" value="Unassembled WGS sequence"/>
</dbReference>
<proteinExistence type="predicted"/>
<evidence type="ECO:0000313" key="2">
    <source>
        <dbReference type="EMBL" id="QOU54439.1"/>
    </source>
</evidence>
<reference evidence="5" key="1">
    <citation type="submission" date="2018-07" db="EMBL/GenBank/DDBJ databases">
        <title>Draft genome sequence of Klebsiella pneumoniae K293.</title>
        <authorList>
            <person name="He F."/>
        </authorList>
    </citation>
    <scope>NUCLEOTIDE SEQUENCE</scope>
    <source>
        <strain evidence="5">K293</strain>
    </source>
</reference>
<dbReference type="EMBL" id="SMTN01000002">
    <property type="protein sequence ID" value="TDK06612.1"/>
    <property type="molecule type" value="Genomic_DNA"/>
</dbReference>
<dbReference type="Proteomes" id="UP000253559">
    <property type="component" value="Unassembled WGS sequence"/>
</dbReference>
<dbReference type="AlphaFoldDB" id="A0A2U0LA26"/>
<dbReference type="Proteomes" id="UP000254657">
    <property type="component" value="Unassembled WGS sequence"/>
</dbReference>
<dbReference type="EMBL" id="QOHW01000003">
    <property type="protein sequence ID" value="RBZ24887.1"/>
    <property type="molecule type" value="Genomic_DNA"/>
</dbReference>
<protein>
    <submittedName>
        <fullName evidence="4">Transcriptional regulator</fullName>
    </submittedName>
</protein>
<evidence type="ECO:0000313" key="7">
    <source>
        <dbReference type="Proteomes" id="UP000294951"/>
    </source>
</evidence>
<evidence type="ECO:0000313" key="10">
    <source>
        <dbReference type="Proteomes" id="UP000532829"/>
    </source>
</evidence>
<evidence type="ECO:0000313" key="1">
    <source>
        <dbReference type="EMBL" id="MUA41585.1"/>
    </source>
</evidence>
<gene>
    <name evidence="4" type="ORF">DM078_06050</name>
    <name evidence="5" type="ORF">DW286_19155</name>
    <name evidence="6" type="ORF">E1814_03500</name>
    <name evidence="2" type="ORF">GJJ08_011805</name>
    <name evidence="1" type="ORF">GNF00_17145</name>
    <name evidence="3" type="ORF">H3G96_016125</name>
</gene>
<evidence type="ECO:0000313" key="5">
    <source>
        <dbReference type="EMBL" id="RDT88465.1"/>
    </source>
</evidence>
<reference evidence="3 10" key="7">
    <citation type="submission" date="2020-12" db="EMBL/GenBank/DDBJ databases">
        <title>The complete genome of Klebsiella pneumoniae strain 090374.</title>
        <authorList>
            <person name="Wei L."/>
            <person name="Wen H."/>
            <person name="Liu L."/>
            <person name="Feng Y."/>
            <person name="Zong Z."/>
        </authorList>
    </citation>
    <scope>NUCLEOTIDE SEQUENCE [LARGE SCALE GENOMIC DNA]</scope>
    <source>
        <strain evidence="3 10">WCHKP090374</strain>
    </source>
</reference>
<organism evidence="4">
    <name type="scientific">Klebsiella pneumoniae</name>
    <dbReference type="NCBI Taxonomy" id="573"/>
    <lineage>
        <taxon>Bacteria</taxon>
        <taxon>Pseudomonadati</taxon>
        <taxon>Pseudomonadota</taxon>
        <taxon>Gammaproteobacteria</taxon>
        <taxon>Enterobacterales</taxon>
        <taxon>Enterobacteriaceae</taxon>
        <taxon>Klebsiella/Raoultella group</taxon>
        <taxon>Klebsiella</taxon>
        <taxon>Klebsiella pneumoniae complex</taxon>
    </lineage>
</organism>
<evidence type="ECO:0000313" key="9">
    <source>
        <dbReference type="Proteomes" id="UP000485085"/>
    </source>
</evidence>
<sequence length="92" mass="9324">MVKNPLIWASGCAQPSISARAAIGTSHSSIPALVLFALMEWGHQHVLHSASPIALVDSASGETVHPGFVTASGSVASPSALQIVKAGTHAET</sequence>
<accession>A0A2U0LA26</accession>
<reference evidence="1 9" key="5">
    <citation type="submission" date="2019-11" db="EMBL/GenBank/DDBJ databases">
        <title>Emergence of a novel subclone of carbapenem-resistant Klebsiella pneumoniae ST11 with enhanced virulence and transmissibility: a molecular epidemiological, clinical, genomic study.</title>
        <authorList>
            <person name="Zhou K."/>
        </authorList>
    </citation>
    <scope>NUCLEOTIDE SEQUENCE [LARGE SCALE GENOMIC DNA]</scope>
    <source>
        <strain evidence="1 9">KP_38044</strain>
    </source>
</reference>
<dbReference type="EMBL" id="QRCF01000023">
    <property type="protein sequence ID" value="RDT88465.1"/>
    <property type="molecule type" value="Genomic_DNA"/>
</dbReference>
<dbReference type="Proteomes" id="UP000532829">
    <property type="component" value="Chromosome"/>
</dbReference>
<name>A0A2U0LA26_KLEPN</name>
<dbReference type="EMBL" id="CP063008">
    <property type="protein sequence ID" value="QOU54439.1"/>
    <property type="molecule type" value="Genomic_DNA"/>
</dbReference>
<reference evidence="2 8" key="6">
    <citation type="journal article" date="2020" name="Antibiotics">
        <title>Molecular Typing, Characterization of Antimicrobial Resistance, Virulence Profiling and Analysis of Whole-Genome Sequence of Clinical Klebsiella pneumoniae Isolates.</title>
        <authorList>
            <person name="Shelenkov A."/>
            <person name="Mikhaylova Y."/>
            <person name="Yanushevich Y."/>
            <person name="Samoilov A."/>
            <person name="Petrova L."/>
            <person name="Fomina V."/>
            <person name="Gusarov V."/>
            <person name="Zamyatin M."/>
            <person name="Shagin D."/>
            <person name="Akimkin V."/>
        </authorList>
    </citation>
    <scope>NUCLEOTIDE SEQUENCE [LARGE SCALE GENOMIC DNA]</scope>
    <source>
        <strain evidence="2 8">CriePir120</strain>
    </source>
</reference>
<dbReference type="Proteomes" id="UP000439817">
    <property type="component" value="Chromosome"/>
</dbReference>
<evidence type="ECO:0000313" key="4">
    <source>
        <dbReference type="EMBL" id="RBZ24887.1"/>
    </source>
</evidence>
<reference evidence="4" key="2">
    <citation type="submission" date="2018-07" db="EMBL/GenBank/DDBJ databases">
        <authorList>
            <person name="Martins R.C."/>
            <person name="Perdigao-Neto L.V."/>
            <person name="Costa S.F."/>
            <person name="Levin A.S.S."/>
        </authorList>
    </citation>
    <scope>NUCLEOTIDE SEQUENCE</scope>
    <source>
        <strain evidence="4">BC_5001</strain>
    </source>
</reference>
<reference evidence="6 7" key="4">
    <citation type="submission" date="2019-03" db="EMBL/GenBank/DDBJ databases">
        <title>Multidrug-Resistant Klebsiella pneumoniae Clinical Bloodstream Isolates in Shanghai, China.</title>
        <authorList>
            <person name="Wang S."/>
        </authorList>
    </citation>
    <scope>NUCLEOTIDE SEQUENCE [LARGE SCALE GENOMIC DNA]</scope>
    <source>
        <strain evidence="6 7">RJ1071</strain>
    </source>
</reference>
<dbReference type="RefSeq" id="WP_025987676.1">
    <property type="nucleotide sequence ID" value="NZ_AP018671.1"/>
</dbReference>
<dbReference type="EMBL" id="CP066534">
    <property type="protein sequence ID" value="QQL36278.1"/>
    <property type="molecule type" value="Genomic_DNA"/>
</dbReference>
<dbReference type="EMBL" id="WNPO01000029">
    <property type="protein sequence ID" value="MUA41585.1"/>
    <property type="molecule type" value="Genomic_DNA"/>
</dbReference>
<dbReference type="Proteomes" id="UP000485085">
    <property type="component" value="Unassembled WGS sequence"/>
</dbReference>